<feature type="transmembrane region" description="Helical" evidence="9">
    <location>
        <begin position="21"/>
        <end position="38"/>
    </location>
</feature>
<keyword evidence="5 9" id="KW-0812">Transmembrane</keyword>
<evidence type="ECO:0000256" key="1">
    <source>
        <dbReference type="ARBA" id="ARBA00004429"/>
    </source>
</evidence>
<gene>
    <name evidence="11" type="ordered locus">Rmar_2649</name>
</gene>
<sequence length="184" mass="21124">MERWLKLARAIDRLNLWVGRLVYWLVLLMVLVGAYNAVVRYLDRYTGIGLSSNFYIELQWYLFSLVFLLGAAYALQRDAHVRVDVFYGRLSPRARAWINLLGTVLFLLPFCGLVLWVSWGWVVNSWTVKEMSPDPGGLPRYPLKAMLPVAFVLLALQGVSMLIHQIARLRQLEAETRQDGLGKV</sequence>
<dbReference type="PANTHER" id="PTHR35011:SF4">
    <property type="entry name" value="SLL1102 PROTEIN"/>
    <property type="match status" value="1"/>
</dbReference>
<organism evidence="11 12">
    <name type="scientific">Rhodothermus marinus (strain ATCC 43812 / DSM 4252 / R-10)</name>
    <name type="common">Rhodothermus obamensis</name>
    <dbReference type="NCBI Taxonomy" id="518766"/>
    <lineage>
        <taxon>Bacteria</taxon>
        <taxon>Pseudomonadati</taxon>
        <taxon>Rhodothermota</taxon>
        <taxon>Rhodothermia</taxon>
        <taxon>Rhodothermales</taxon>
        <taxon>Rhodothermaceae</taxon>
        <taxon>Rhodothermus</taxon>
    </lineage>
</organism>
<dbReference type="Proteomes" id="UP000002221">
    <property type="component" value="Chromosome"/>
</dbReference>
<reference evidence="11 12" key="1">
    <citation type="journal article" date="2009" name="Stand. Genomic Sci.">
        <title>Complete genome sequence of Rhodothermus marinus type strain (R-10).</title>
        <authorList>
            <person name="Nolan M."/>
            <person name="Tindall B.J."/>
            <person name="Pomrenke H."/>
            <person name="Lapidus A."/>
            <person name="Copeland A."/>
            <person name="Glavina Del Rio T."/>
            <person name="Lucas S."/>
            <person name="Chen F."/>
            <person name="Tice H."/>
            <person name="Cheng J.F."/>
            <person name="Saunders E."/>
            <person name="Han C."/>
            <person name="Bruce D."/>
            <person name="Goodwin L."/>
            <person name="Chain P."/>
            <person name="Pitluck S."/>
            <person name="Ovchinikova G."/>
            <person name="Pati A."/>
            <person name="Ivanova N."/>
            <person name="Mavromatis K."/>
            <person name="Chen A."/>
            <person name="Palaniappan K."/>
            <person name="Land M."/>
            <person name="Hauser L."/>
            <person name="Chang Y.J."/>
            <person name="Jeffries C.D."/>
            <person name="Brettin T."/>
            <person name="Goker M."/>
            <person name="Bristow J."/>
            <person name="Eisen J.A."/>
            <person name="Markowitz V."/>
            <person name="Hugenholtz P."/>
            <person name="Kyrpides N.C."/>
            <person name="Klenk H.P."/>
            <person name="Detter J.C."/>
        </authorList>
    </citation>
    <scope>NUCLEOTIDE SEQUENCE [LARGE SCALE GENOMIC DNA]</scope>
    <source>
        <strain evidence="12">ATCC 43812 / DSM 4252 / R-10</strain>
    </source>
</reference>
<keyword evidence="3" id="KW-1003">Cell membrane</keyword>
<dbReference type="AlphaFoldDB" id="D0MG32"/>
<accession>D0MG32</accession>
<feature type="transmembrane region" description="Helical" evidence="9">
    <location>
        <begin position="141"/>
        <end position="163"/>
    </location>
</feature>
<evidence type="ECO:0000313" key="12">
    <source>
        <dbReference type="Proteomes" id="UP000002221"/>
    </source>
</evidence>
<evidence type="ECO:0000313" key="11">
    <source>
        <dbReference type="EMBL" id="ACY49521.1"/>
    </source>
</evidence>
<dbReference type="PANTHER" id="PTHR35011">
    <property type="entry name" value="2,3-DIKETO-L-GULONATE TRAP TRANSPORTER SMALL PERMEASE PROTEIN YIAM"/>
    <property type="match status" value="1"/>
</dbReference>
<dbReference type="KEGG" id="rmr:Rmar_2649"/>
<keyword evidence="2" id="KW-0813">Transport</keyword>
<dbReference type="InterPro" id="IPR055348">
    <property type="entry name" value="DctQ"/>
</dbReference>
<dbReference type="InterPro" id="IPR007387">
    <property type="entry name" value="TRAP_DctQ"/>
</dbReference>
<dbReference type="OrthoDB" id="9795655at2"/>
<feature type="transmembrane region" description="Helical" evidence="9">
    <location>
        <begin position="58"/>
        <end position="75"/>
    </location>
</feature>
<comment type="similarity">
    <text evidence="8">Belongs to the TRAP transporter small permease family.</text>
</comment>
<dbReference type="eggNOG" id="COG4665">
    <property type="taxonomic scope" value="Bacteria"/>
</dbReference>
<evidence type="ECO:0000256" key="2">
    <source>
        <dbReference type="ARBA" id="ARBA00022448"/>
    </source>
</evidence>
<keyword evidence="4" id="KW-0997">Cell inner membrane</keyword>
<keyword evidence="12" id="KW-1185">Reference proteome</keyword>
<comment type="subcellular location">
    <subcellularLocation>
        <location evidence="1">Cell inner membrane</location>
        <topology evidence="1">Multi-pass membrane protein</topology>
    </subcellularLocation>
</comment>
<name>D0MG32_RHOM4</name>
<dbReference type="GO" id="GO:0005886">
    <property type="term" value="C:plasma membrane"/>
    <property type="evidence" value="ECO:0007669"/>
    <property type="project" value="UniProtKB-SubCell"/>
</dbReference>
<keyword evidence="6 9" id="KW-1133">Transmembrane helix</keyword>
<dbReference type="EMBL" id="CP001807">
    <property type="protein sequence ID" value="ACY49521.1"/>
    <property type="molecule type" value="Genomic_DNA"/>
</dbReference>
<evidence type="ECO:0000259" key="10">
    <source>
        <dbReference type="Pfam" id="PF04290"/>
    </source>
</evidence>
<keyword evidence="7 9" id="KW-0472">Membrane</keyword>
<proteinExistence type="inferred from homology"/>
<evidence type="ECO:0000256" key="5">
    <source>
        <dbReference type="ARBA" id="ARBA00022692"/>
    </source>
</evidence>
<dbReference type="RefSeq" id="WP_012845131.1">
    <property type="nucleotide sequence ID" value="NC_013501.1"/>
</dbReference>
<dbReference type="STRING" id="518766.Rmar_2649"/>
<protein>
    <submittedName>
        <fullName evidence="11">Tripartite ATP-independent periplasmic transporter DctQ component</fullName>
    </submittedName>
</protein>
<evidence type="ECO:0000256" key="7">
    <source>
        <dbReference type="ARBA" id="ARBA00023136"/>
    </source>
</evidence>
<feature type="domain" description="Tripartite ATP-independent periplasmic transporters DctQ component" evidence="10">
    <location>
        <begin position="29"/>
        <end position="167"/>
    </location>
</feature>
<evidence type="ECO:0000256" key="3">
    <source>
        <dbReference type="ARBA" id="ARBA00022475"/>
    </source>
</evidence>
<evidence type="ECO:0000256" key="4">
    <source>
        <dbReference type="ARBA" id="ARBA00022519"/>
    </source>
</evidence>
<dbReference type="HOGENOM" id="CLU_086356_2_2_10"/>
<evidence type="ECO:0000256" key="8">
    <source>
        <dbReference type="ARBA" id="ARBA00038436"/>
    </source>
</evidence>
<evidence type="ECO:0000256" key="9">
    <source>
        <dbReference type="SAM" id="Phobius"/>
    </source>
</evidence>
<feature type="transmembrane region" description="Helical" evidence="9">
    <location>
        <begin position="96"/>
        <end position="121"/>
    </location>
</feature>
<evidence type="ECO:0000256" key="6">
    <source>
        <dbReference type="ARBA" id="ARBA00022989"/>
    </source>
</evidence>
<dbReference type="Pfam" id="PF04290">
    <property type="entry name" value="DctQ"/>
    <property type="match status" value="1"/>
</dbReference>